<dbReference type="RefSeq" id="WP_114983083.1">
    <property type="nucleotide sequence ID" value="NZ_CP027806.1"/>
</dbReference>
<dbReference type="OrthoDB" id="9805479at2"/>
<dbReference type="Proteomes" id="UP000254808">
    <property type="component" value="Chromosome"/>
</dbReference>
<dbReference type="GO" id="GO:0022857">
    <property type="term" value="F:transmembrane transporter activity"/>
    <property type="evidence" value="ECO:0007669"/>
    <property type="project" value="UniProtKB-UniRule"/>
</dbReference>
<keyword evidence="1" id="KW-1133">Transmembrane helix</keyword>
<comment type="similarity">
    <text evidence="1">Belongs to the vitamin uptake transporter (VUT/ECF) (TC 2.A.88) family. Q precursor transporter subfamily.</text>
</comment>
<name>A0A345UGZ0_9BACT</name>
<evidence type="ECO:0000313" key="2">
    <source>
        <dbReference type="EMBL" id="AXI99741.1"/>
    </source>
</evidence>
<dbReference type="AlphaFoldDB" id="A0A345UGZ0"/>
<protein>
    <recommendedName>
        <fullName evidence="1">Probable queuosine precursor transporter</fullName>
        <shortName evidence="1">Q precursor transporter</shortName>
    </recommendedName>
</protein>
<comment type="function">
    <text evidence="1">Involved in the import of queuosine (Q) precursors, required for Q precursor salvage.</text>
</comment>
<keyword evidence="1" id="KW-0472">Membrane</keyword>
<dbReference type="EMBL" id="CP027806">
    <property type="protein sequence ID" value="AXI99741.1"/>
    <property type="molecule type" value="Genomic_DNA"/>
</dbReference>
<comment type="subcellular location">
    <subcellularLocation>
        <location evidence="1">Cell membrane</location>
        <topology evidence="1">Multi-pass membrane protein</topology>
    </subcellularLocation>
</comment>
<organism evidence="2 3">
    <name type="scientific">Cyclonatronum proteinivorum</name>
    <dbReference type="NCBI Taxonomy" id="1457365"/>
    <lineage>
        <taxon>Bacteria</taxon>
        <taxon>Pseudomonadati</taxon>
        <taxon>Balneolota</taxon>
        <taxon>Balneolia</taxon>
        <taxon>Balneolales</taxon>
        <taxon>Cyclonatronaceae</taxon>
        <taxon>Cyclonatronum</taxon>
    </lineage>
</organism>
<dbReference type="Pfam" id="PF02592">
    <property type="entry name" value="Vut_1"/>
    <property type="match status" value="1"/>
</dbReference>
<gene>
    <name evidence="2" type="ORF">CYPRO_0455</name>
</gene>
<feature type="transmembrane region" description="Helical" evidence="1">
    <location>
        <begin position="139"/>
        <end position="161"/>
    </location>
</feature>
<keyword evidence="1" id="KW-1003">Cell membrane</keyword>
<keyword evidence="1" id="KW-0812">Transmembrane</keyword>
<feature type="transmembrane region" description="Helical" evidence="1">
    <location>
        <begin position="97"/>
        <end position="119"/>
    </location>
</feature>
<proteinExistence type="inferred from homology"/>
<sequence length="263" mass="29650">MSQLSPEQRAYRRDLLFLTLCAVFLTALVMGNIIGTTKFVTLLQFSLPDWLIPVVPSLVRDESLYTMSIPVGLLAFPVTFLVTDLVSELFGRKRAQLLVWIGFFMNVFMLLVMTLAWYLPNTAGVSGGESLFDGVYGFMVGNTIGSMIAYLTAQSIDVRLYHFWKKFTGGKHLWLRNNGSTLVSQLVDSTAILSILYLAGNLGDSVTTIGALVILIFNSYIFKFFAALFDTPLIYLSVKWLREYEEDPEGHRLYHRNVANQDK</sequence>
<dbReference type="InterPro" id="IPR003744">
    <property type="entry name" value="YhhQ"/>
</dbReference>
<reference evidence="2 3" key="1">
    <citation type="submission" date="2018-03" db="EMBL/GenBank/DDBJ databases">
        <title>Phenotypic and genomic properties of Cyclonatronum proteinivorum gen. nov., sp. nov., a haloalkaliphilic bacteroidete from soda lakes possessing Na+-translocating rhodopsin.</title>
        <authorList>
            <person name="Toshchakov S.V."/>
            <person name="Korzhenkov A."/>
            <person name="Samarov N.I."/>
            <person name="Kublanov I.V."/>
            <person name="Muntyan M.S."/>
            <person name="Sorokin D.Y."/>
        </authorList>
    </citation>
    <scope>NUCLEOTIDE SEQUENCE [LARGE SCALE GENOMIC DNA]</scope>
    <source>
        <strain evidence="2 3">Omega</strain>
    </source>
</reference>
<dbReference type="GO" id="GO:0005886">
    <property type="term" value="C:plasma membrane"/>
    <property type="evidence" value="ECO:0007669"/>
    <property type="project" value="UniProtKB-SubCell"/>
</dbReference>
<feature type="transmembrane region" description="Helical" evidence="1">
    <location>
        <begin position="182"/>
        <end position="200"/>
    </location>
</feature>
<dbReference type="HAMAP" id="MF_02088">
    <property type="entry name" value="Q_prec_transport"/>
    <property type="match status" value="1"/>
</dbReference>
<dbReference type="KEGG" id="cprv:CYPRO_0455"/>
<accession>A0A345UGZ0</accession>
<dbReference type="PANTHER" id="PTHR34300:SF2">
    <property type="entry name" value="QUEUOSINE PRECURSOR TRANSPORTER-RELATED"/>
    <property type="match status" value="1"/>
</dbReference>
<feature type="transmembrane region" description="Helical" evidence="1">
    <location>
        <begin position="64"/>
        <end position="85"/>
    </location>
</feature>
<keyword evidence="3" id="KW-1185">Reference proteome</keyword>
<keyword evidence="1" id="KW-0813">Transport</keyword>
<dbReference type="NCBIfam" id="TIGR00697">
    <property type="entry name" value="queuosine precursor transporter"/>
    <property type="match status" value="1"/>
</dbReference>
<evidence type="ECO:0000256" key="1">
    <source>
        <dbReference type="HAMAP-Rule" id="MF_02088"/>
    </source>
</evidence>
<evidence type="ECO:0000313" key="3">
    <source>
        <dbReference type="Proteomes" id="UP000254808"/>
    </source>
</evidence>
<feature type="transmembrane region" description="Helical" evidence="1">
    <location>
        <begin position="206"/>
        <end position="229"/>
    </location>
</feature>
<dbReference type="PANTHER" id="PTHR34300">
    <property type="entry name" value="QUEUOSINE PRECURSOR TRANSPORTER-RELATED"/>
    <property type="match status" value="1"/>
</dbReference>